<evidence type="ECO:0000313" key="3">
    <source>
        <dbReference type="EMBL" id="KAJ9613906.1"/>
    </source>
</evidence>
<dbReference type="EMBL" id="JAPDRK010000003">
    <property type="protein sequence ID" value="KAJ9613906.1"/>
    <property type="molecule type" value="Genomic_DNA"/>
</dbReference>
<accession>A0AA38XI84</accession>
<proteinExistence type="predicted"/>
<feature type="compositionally biased region" description="Low complexity" evidence="1">
    <location>
        <begin position="37"/>
        <end position="49"/>
    </location>
</feature>
<organism evidence="3 4">
    <name type="scientific">Cladophialophora chaetospira</name>
    <dbReference type="NCBI Taxonomy" id="386627"/>
    <lineage>
        <taxon>Eukaryota</taxon>
        <taxon>Fungi</taxon>
        <taxon>Dikarya</taxon>
        <taxon>Ascomycota</taxon>
        <taxon>Pezizomycotina</taxon>
        <taxon>Eurotiomycetes</taxon>
        <taxon>Chaetothyriomycetidae</taxon>
        <taxon>Chaetothyriales</taxon>
        <taxon>Herpotrichiellaceae</taxon>
        <taxon>Cladophialophora</taxon>
    </lineage>
</organism>
<evidence type="ECO:0000313" key="4">
    <source>
        <dbReference type="Proteomes" id="UP001172673"/>
    </source>
</evidence>
<dbReference type="AlphaFoldDB" id="A0AA38XI84"/>
<reference evidence="3" key="1">
    <citation type="submission" date="2022-10" db="EMBL/GenBank/DDBJ databases">
        <title>Culturing micro-colonial fungi from biological soil crusts in the Mojave desert and describing Neophaeococcomyces mojavensis, and introducing the new genera and species Taxawa tesnikishii.</title>
        <authorList>
            <person name="Kurbessoian T."/>
            <person name="Stajich J.E."/>
        </authorList>
    </citation>
    <scope>NUCLEOTIDE SEQUENCE</scope>
    <source>
        <strain evidence="3">TK_41</strain>
    </source>
</reference>
<feature type="region of interest" description="Disordered" evidence="1">
    <location>
        <begin position="37"/>
        <end position="58"/>
    </location>
</feature>
<comment type="caution">
    <text evidence="3">The sequence shown here is derived from an EMBL/GenBank/DDBJ whole genome shotgun (WGS) entry which is preliminary data.</text>
</comment>
<evidence type="ECO:0000256" key="2">
    <source>
        <dbReference type="SAM" id="Phobius"/>
    </source>
</evidence>
<keyword evidence="2" id="KW-0812">Transmembrane</keyword>
<feature type="transmembrane region" description="Helical" evidence="2">
    <location>
        <begin position="279"/>
        <end position="301"/>
    </location>
</feature>
<keyword evidence="2" id="KW-0472">Membrane</keyword>
<feature type="transmembrane region" description="Helical" evidence="2">
    <location>
        <begin position="307"/>
        <end position="326"/>
    </location>
</feature>
<sequence>MLEDIELGANAPVATPKKTLQRPIRFWPGAAIEADVTSAASTSADPTSSIQPNSERRRTNQIAKHHIEIHSRRSPEEINLMWRNYFSERVAAVNEVKKNGKSFDCRGFLCLCWQDDSDIEELASAVAVPIPNRNSFTTVEMWHLIRDQWLRRSGQWKRYSPFHRICGVSFQRAQLLSINPAGNCRILLKKSSLSLEELDRQGEAGYDWTMAEAAEPLRAGELLQLREGFIRSINNPDTASVGGSAPMAYSVGFLTQKFKLEFALRTCFIREEVQFTRTWAALLLTTTAIAVVVLVGLKVVFPSWETTFAAASYIATVTTIPVMVFISKLEKVEKPPSGIMGMEHHRKRE</sequence>
<dbReference type="Proteomes" id="UP001172673">
    <property type="component" value="Unassembled WGS sequence"/>
</dbReference>
<keyword evidence="2" id="KW-1133">Transmembrane helix</keyword>
<protein>
    <submittedName>
        <fullName evidence="3">Uncharacterized protein</fullName>
    </submittedName>
</protein>
<keyword evidence="4" id="KW-1185">Reference proteome</keyword>
<evidence type="ECO:0000256" key="1">
    <source>
        <dbReference type="SAM" id="MobiDB-lite"/>
    </source>
</evidence>
<name>A0AA38XI84_9EURO</name>
<gene>
    <name evidence="3" type="ORF">H2200_002042</name>
</gene>